<feature type="compositionally biased region" description="Polar residues" evidence="5">
    <location>
        <begin position="92"/>
        <end position="102"/>
    </location>
</feature>
<feature type="compositionally biased region" description="Low complexity" evidence="5">
    <location>
        <begin position="49"/>
        <end position="60"/>
    </location>
</feature>
<evidence type="ECO:0000256" key="2">
    <source>
        <dbReference type="ARBA" id="ARBA00022692"/>
    </source>
</evidence>
<feature type="transmembrane region" description="Helical" evidence="6">
    <location>
        <begin position="430"/>
        <end position="450"/>
    </location>
</feature>
<dbReference type="PANTHER" id="PTHR30249">
    <property type="entry name" value="PUTATIVE SEROTONIN TRANSPORTER"/>
    <property type="match status" value="1"/>
</dbReference>
<accession>A0ABQ7G0L8</accession>
<feature type="transmembrane region" description="Helical" evidence="6">
    <location>
        <begin position="277"/>
        <end position="295"/>
    </location>
</feature>
<evidence type="ECO:0000256" key="1">
    <source>
        <dbReference type="ARBA" id="ARBA00004141"/>
    </source>
</evidence>
<dbReference type="InterPro" id="IPR007300">
    <property type="entry name" value="CidB/LrgB"/>
</dbReference>
<keyword evidence="3 6" id="KW-1133">Transmembrane helix</keyword>
<sequence length="522" mass="53977">MLLSRQQLVAGPTHTLNGLSTHTPLPIGVNLIRKDSRSTAAKPRLHNVAPGAASSGDSSPLENKLAAQKWIDNWRSRQKLSPLNQRKLPSAAQPSEPSSGAKASQNELASYLQMWAGLGVMYVADVAIKIALDSAGIKFPGPLVGMACVVVALLAVGNQAAEKALAWFGPSLQWIAKWLPLFYVASLVTLPLNLSGIAGDQLGKIVIILSVGMVGTLLFTAQAAVSIRSIVKTENKEVGKASPASPLLPSHWIAWGAILVTSLAATLAAPSTLGAQMALPFNLAATILGFLLGSAMPKGVQAVLHPVVMCALVANAGAAVHGSIMNVSYETAQKVYYSKSAEAMGAGDLLMSFLGVVIISMGFRIYQQRETMKRHAPEILGATLLSSLFSFFSTALAAKALGLQADLARACVPRSVTVALALPISAQLDAPAAITAAVVLTQGMLGANFGPSLMSALGYKDTIARGLAAAATAGGLGTASLTSKEPEALPFCALSYSMVGVISTFLATIPAVRSALITIIQG</sequence>
<keyword evidence="2 6" id="KW-0812">Transmembrane</keyword>
<name>A0ABQ7G0L8_DUNSA</name>
<evidence type="ECO:0000256" key="5">
    <source>
        <dbReference type="SAM" id="MobiDB-lite"/>
    </source>
</evidence>
<proteinExistence type="predicted"/>
<feature type="region of interest" description="Disordered" evidence="5">
    <location>
        <begin position="38"/>
        <end position="61"/>
    </location>
</feature>
<feature type="transmembrane region" description="Helical" evidence="6">
    <location>
        <begin position="488"/>
        <end position="512"/>
    </location>
</feature>
<comment type="subcellular location">
    <subcellularLocation>
        <location evidence="1">Membrane</location>
        <topology evidence="1">Multi-pass membrane protein</topology>
    </subcellularLocation>
</comment>
<feature type="transmembrane region" description="Helical" evidence="6">
    <location>
        <begin position="379"/>
        <end position="398"/>
    </location>
</feature>
<keyword evidence="8" id="KW-1185">Reference proteome</keyword>
<feature type="transmembrane region" description="Helical" evidence="6">
    <location>
        <begin position="349"/>
        <end position="367"/>
    </location>
</feature>
<evidence type="ECO:0000313" key="7">
    <source>
        <dbReference type="EMBL" id="KAF5828144.1"/>
    </source>
</evidence>
<organism evidence="7 8">
    <name type="scientific">Dunaliella salina</name>
    <name type="common">Green alga</name>
    <name type="synonym">Protococcus salinus</name>
    <dbReference type="NCBI Taxonomy" id="3046"/>
    <lineage>
        <taxon>Eukaryota</taxon>
        <taxon>Viridiplantae</taxon>
        <taxon>Chlorophyta</taxon>
        <taxon>core chlorophytes</taxon>
        <taxon>Chlorophyceae</taxon>
        <taxon>CS clade</taxon>
        <taxon>Chlamydomonadales</taxon>
        <taxon>Dunaliellaceae</taxon>
        <taxon>Dunaliella</taxon>
    </lineage>
</organism>
<evidence type="ECO:0000256" key="4">
    <source>
        <dbReference type="ARBA" id="ARBA00023136"/>
    </source>
</evidence>
<evidence type="ECO:0000313" key="8">
    <source>
        <dbReference type="Proteomes" id="UP000815325"/>
    </source>
</evidence>
<feature type="region of interest" description="Disordered" evidence="5">
    <location>
        <begin position="82"/>
        <end position="102"/>
    </location>
</feature>
<dbReference type="PANTHER" id="PTHR30249:SF0">
    <property type="entry name" value="PLASTIDAL GLYCOLATE_GLYCERATE TRANSLOCATOR 1, CHLOROPLASTIC"/>
    <property type="match status" value="1"/>
</dbReference>
<protein>
    <submittedName>
        <fullName evidence="7">LrgB-like family-domain-containing protein</fullName>
    </submittedName>
</protein>
<dbReference type="Proteomes" id="UP000815325">
    <property type="component" value="Unassembled WGS sequence"/>
</dbReference>
<reference evidence="7" key="1">
    <citation type="submission" date="2017-08" db="EMBL/GenBank/DDBJ databases">
        <authorList>
            <person name="Polle J.E."/>
            <person name="Barry K."/>
            <person name="Cushman J."/>
            <person name="Schmutz J."/>
            <person name="Tran D."/>
            <person name="Hathwaick L.T."/>
            <person name="Yim W.C."/>
            <person name="Jenkins J."/>
            <person name="Mckie-Krisberg Z.M."/>
            <person name="Prochnik S."/>
            <person name="Lindquist E."/>
            <person name="Dockter R.B."/>
            <person name="Adam C."/>
            <person name="Molina H."/>
            <person name="Bunkerborg J."/>
            <person name="Jin E."/>
            <person name="Buchheim M."/>
            <person name="Magnuson J."/>
        </authorList>
    </citation>
    <scope>NUCLEOTIDE SEQUENCE</scope>
    <source>
        <strain evidence="7">CCAP 19/18</strain>
    </source>
</reference>
<feature type="transmembrane region" description="Helical" evidence="6">
    <location>
        <begin position="462"/>
        <end position="482"/>
    </location>
</feature>
<evidence type="ECO:0000256" key="6">
    <source>
        <dbReference type="SAM" id="Phobius"/>
    </source>
</evidence>
<evidence type="ECO:0000256" key="3">
    <source>
        <dbReference type="ARBA" id="ARBA00022989"/>
    </source>
</evidence>
<feature type="transmembrane region" description="Helical" evidence="6">
    <location>
        <begin position="205"/>
        <end position="231"/>
    </location>
</feature>
<keyword evidence="4 6" id="KW-0472">Membrane</keyword>
<feature type="transmembrane region" description="Helical" evidence="6">
    <location>
        <begin position="307"/>
        <end position="329"/>
    </location>
</feature>
<dbReference type="EMBL" id="MU070353">
    <property type="protein sequence ID" value="KAF5828144.1"/>
    <property type="molecule type" value="Genomic_DNA"/>
</dbReference>
<feature type="transmembrane region" description="Helical" evidence="6">
    <location>
        <begin position="252"/>
        <end position="271"/>
    </location>
</feature>
<feature type="transmembrane region" description="Helical" evidence="6">
    <location>
        <begin position="137"/>
        <end position="157"/>
    </location>
</feature>
<gene>
    <name evidence="7" type="ORF">DUNSADRAFT_18117</name>
</gene>
<comment type="caution">
    <text evidence="7">The sequence shown here is derived from an EMBL/GenBank/DDBJ whole genome shotgun (WGS) entry which is preliminary data.</text>
</comment>
<feature type="transmembrane region" description="Helical" evidence="6">
    <location>
        <begin position="178"/>
        <end position="199"/>
    </location>
</feature>
<dbReference type="Pfam" id="PF04172">
    <property type="entry name" value="LrgB"/>
    <property type="match status" value="1"/>
</dbReference>